<feature type="transmembrane region" description="Helical" evidence="7">
    <location>
        <begin position="252"/>
        <end position="270"/>
    </location>
</feature>
<name>A0ABR1IBG3_9HYPO</name>
<dbReference type="PANTHER" id="PTHR23502:SF60">
    <property type="entry name" value="MAJOR FACILITATOR SUPERFAMILY (MFS) PROFILE DOMAIN-CONTAINING PROTEIN-RELATED"/>
    <property type="match status" value="1"/>
</dbReference>
<evidence type="ECO:0000256" key="3">
    <source>
        <dbReference type="ARBA" id="ARBA00022989"/>
    </source>
</evidence>
<dbReference type="Pfam" id="PF07690">
    <property type="entry name" value="MFS_1"/>
    <property type="match status" value="1"/>
</dbReference>
<organism evidence="9 10">
    <name type="scientific">Neonectria magnoliae</name>
    <dbReference type="NCBI Taxonomy" id="2732573"/>
    <lineage>
        <taxon>Eukaryota</taxon>
        <taxon>Fungi</taxon>
        <taxon>Dikarya</taxon>
        <taxon>Ascomycota</taxon>
        <taxon>Pezizomycotina</taxon>
        <taxon>Sordariomycetes</taxon>
        <taxon>Hypocreomycetidae</taxon>
        <taxon>Hypocreales</taxon>
        <taxon>Nectriaceae</taxon>
        <taxon>Neonectria</taxon>
    </lineage>
</organism>
<evidence type="ECO:0000259" key="8">
    <source>
        <dbReference type="PROSITE" id="PS50850"/>
    </source>
</evidence>
<feature type="compositionally biased region" description="Acidic residues" evidence="6">
    <location>
        <begin position="80"/>
        <end position="90"/>
    </location>
</feature>
<feature type="region of interest" description="Disordered" evidence="6">
    <location>
        <begin position="35"/>
        <end position="115"/>
    </location>
</feature>
<feature type="transmembrane region" description="Helical" evidence="7">
    <location>
        <begin position="125"/>
        <end position="145"/>
    </location>
</feature>
<feature type="transmembrane region" description="Helical" evidence="7">
    <location>
        <begin position="165"/>
        <end position="185"/>
    </location>
</feature>
<evidence type="ECO:0000313" key="10">
    <source>
        <dbReference type="Proteomes" id="UP001498421"/>
    </source>
</evidence>
<keyword evidence="3 7" id="KW-1133">Transmembrane helix</keyword>
<proteinExistence type="predicted"/>
<protein>
    <recommendedName>
        <fullName evidence="8">Major facilitator superfamily (MFS) profile domain-containing protein</fullName>
    </recommendedName>
</protein>
<comment type="caution">
    <text evidence="9">The sequence shown here is derived from an EMBL/GenBank/DDBJ whole genome shotgun (WGS) entry which is preliminary data.</text>
</comment>
<dbReference type="PRINTS" id="PR01036">
    <property type="entry name" value="TCRTETB"/>
</dbReference>
<accession>A0ABR1IBG3</accession>
<evidence type="ECO:0000256" key="7">
    <source>
        <dbReference type="SAM" id="Phobius"/>
    </source>
</evidence>
<evidence type="ECO:0000313" key="9">
    <source>
        <dbReference type="EMBL" id="KAK7430671.1"/>
    </source>
</evidence>
<keyword evidence="2 7" id="KW-0812">Transmembrane</keyword>
<feature type="transmembrane region" description="Helical" evidence="7">
    <location>
        <begin position="388"/>
        <end position="408"/>
    </location>
</feature>
<sequence>MTKTPTLSRASSRSSIWRTWSPMFDPLSNYDKSRSQYPWLKGADDHDPASTTPLRRATPLPSLIEIPDNTRRSVQGQDSYDSDQDLESSDPDPLLGATEEDPNLVTWDGPDDPMNPHNWTRNKKWVSTVLVSCFTFISPVSSTMLAPALPDLADEFNISSDFETYLIMSIFLLAYAVGPFILAPLSEMYGRVVVLQSANMLYLVFNTVCGFSQSKQQILLFRFLSGLGGSAPQALGGGVLSDCWRAEERGTATAIYSLAPFLGPAIGPIAGGYLTQYMNWRWIFWIVSAADALVQVLAFLFLQETYPPKILKVKARKLRKETGNRSLRTEYEQPDRTFAQILRKNLMRPFIMLFTQPAIQITALYRGLASFPLVWEEQYDQEPGRASLNYLSLGIGFVLGLQVSGPMIDKTYIVDSYERYAASATGAAAFVRTMAGFSFPLFAPDMYEALGIAWGNAVLAGTAMALCLLAPIVLWRWGEWIRKKSPYCAG</sequence>
<evidence type="ECO:0000256" key="4">
    <source>
        <dbReference type="ARBA" id="ARBA00023136"/>
    </source>
</evidence>
<dbReference type="InterPro" id="IPR036259">
    <property type="entry name" value="MFS_trans_sf"/>
</dbReference>
<gene>
    <name evidence="9" type="ORF">QQZ08_002715</name>
</gene>
<dbReference type="InterPro" id="IPR011701">
    <property type="entry name" value="MFS"/>
</dbReference>
<keyword evidence="5" id="KW-0325">Glycoprotein</keyword>
<comment type="subcellular location">
    <subcellularLocation>
        <location evidence="1">Membrane</location>
        <topology evidence="1">Multi-pass membrane protein</topology>
    </subcellularLocation>
</comment>
<keyword evidence="10" id="KW-1185">Reference proteome</keyword>
<feature type="transmembrane region" description="Helical" evidence="7">
    <location>
        <begin position="192"/>
        <end position="213"/>
    </location>
</feature>
<feature type="transmembrane region" description="Helical" evidence="7">
    <location>
        <begin position="449"/>
        <end position="475"/>
    </location>
</feature>
<dbReference type="Proteomes" id="UP001498421">
    <property type="component" value="Unassembled WGS sequence"/>
</dbReference>
<dbReference type="PANTHER" id="PTHR23502">
    <property type="entry name" value="MAJOR FACILITATOR SUPERFAMILY"/>
    <property type="match status" value="1"/>
</dbReference>
<dbReference type="SUPFAM" id="SSF103473">
    <property type="entry name" value="MFS general substrate transporter"/>
    <property type="match status" value="1"/>
</dbReference>
<evidence type="ECO:0000256" key="2">
    <source>
        <dbReference type="ARBA" id="ARBA00022692"/>
    </source>
</evidence>
<feature type="transmembrane region" description="Helical" evidence="7">
    <location>
        <begin position="282"/>
        <end position="302"/>
    </location>
</feature>
<feature type="domain" description="Major facilitator superfamily (MFS) profile" evidence="8">
    <location>
        <begin position="127"/>
        <end position="490"/>
    </location>
</feature>
<feature type="transmembrane region" description="Helical" evidence="7">
    <location>
        <begin position="219"/>
        <end position="240"/>
    </location>
</feature>
<evidence type="ECO:0000256" key="5">
    <source>
        <dbReference type="ARBA" id="ARBA00023180"/>
    </source>
</evidence>
<dbReference type="InterPro" id="IPR020846">
    <property type="entry name" value="MFS_dom"/>
</dbReference>
<dbReference type="PROSITE" id="PS50850">
    <property type="entry name" value="MFS"/>
    <property type="match status" value="1"/>
</dbReference>
<keyword evidence="4 7" id="KW-0472">Membrane</keyword>
<feature type="transmembrane region" description="Helical" evidence="7">
    <location>
        <begin position="350"/>
        <end position="368"/>
    </location>
</feature>
<feature type="transmembrane region" description="Helical" evidence="7">
    <location>
        <begin position="420"/>
        <end position="443"/>
    </location>
</feature>
<dbReference type="Gene3D" id="1.20.1250.20">
    <property type="entry name" value="MFS general substrate transporter like domains"/>
    <property type="match status" value="1"/>
</dbReference>
<reference evidence="9 10" key="1">
    <citation type="journal article" date="2025" name="Microbiol. Resour. Announc.">
        <title>Draft genome sequences for Neonectria magnoliae and Neonectria punicea, canker pathogens of Liriodendron tulipifera and Acer saccharum in West Virginia.</title>
        <authorList>
            <person name="Petronek H.M."/>
            <person name="Kasson M.T."/>
            <person name="Metheny A.M."/>
            <person name="Stauder C.M."/>
            <person name="Lovett B."/>
            <person name="Lynch S.C."/>
            <person name="Garnas J.R."/>
            <person name="Kasson L.R."/>
            <person name="Stajich J.E."/>
        </authorList>
    </citation>
    <scope>NUCLEOTIDE SEQUENCE [LARGE SCALE GENOMIC DNA]</scope>
    <source>
        <strain evidence="9 10">NRRL 64651</strain>
    </source>
</reference>
<evidence type="ECO:0000256" key="1">
    <source>
        <dbReference type="ARBA" id="ARBA00004141"/>
    </source>
</evidence>
<evidence type="ECO:0000256" key="6">
    <source>
        <dbReference type="SAM" id="MobiDB-lite"/>
    </source>
</evidence>
<dbReference type="EMBL" id="JAZAVK010000017">
    <property type="protein sequence ID" value="KAK7430671.1"/>
    <property type="molecule type" value="Genomic_DNA"/>
</dbReference>